<dbReference type="InterPro" id="IPR050662">
    <property type="entry name" value="Sec-metab_biosynth-thioest"/>
</dbReference>
<dbReference type="RefSeq" id="WP_044731543.1">
    <property type="nucleotide sequence ID" value="NZ_JYBP01000003.1"/>
</dbReference>
<protein>
    <submittedName>
        <fullName evidence="2">Metallo-beta-lactamase superfamily protein</fullName>
    </submittedName>
</protein>
<dbReference type="CDD" id="cd07725">
    <property type="entry name" value="TTHA1429-like_MBL-fold"/>
    <property type="match status" value="1"/>
</dbReference>
<dbReference type="Pfam" id="PF21221">
    <property type="entry name" value="B_lactamase-like_C"/>
    <property type="match status" value="1"/>
</dbReference>
<dbReference type="Gene3D" id="1.10.10.10">
    <property type="entry name" value="Winged helix-like DNA-binding domain superfamily/Winged helix DNA-binding domain"/>
    <property type="match status" value="1"/>
</dbReference>
<reference evidence="2 3" key="1">
    <citation type="submission" date="2015-01" db="EMBL/GenBank/DDBJ databases">
        <authorList>
            <person name="Filippidou S."/>
            <person name="Jeanneret N."/>
            <person name="Russel-Delif L."/>
            <person name="Junier T."/>
            <person name="Wunderlin T."/>
            <person name="Molina V."/>
            <person name="Johnson S.L."/>
            <person name="Davenport K.W."/>
            <person name="Chain P.S."/>
            <person name="Dorador C."/>
            <person name="Junier P."/>
        </authorList>
    </citation>
    <scope>NUCLEOTIDE SEQUENCE [LARGE SCALE GENOMIC DNA]</scope>
    <source>
        <strain evidence="2 3">Et7/4</strain>
    </source>
</reference>
<dbReference type="InterPro" id="IPR036388">
    <property type="entry name" value="WH-like_DNA-bd_sf"/>
</dbReference>
<dbReference type="OrthoDB" id="9761531at2"/>
<proteinExistence type="predicted"/>
<gene>
    <name evidence="2" type="ORF">LG52_1605</name>
</gene>
<dbReference type="SUPFAM" id="SSF56281">
    <property type="entry name" value="Metallo-hydrolase/oxidoreductase"/>
    <property type="match status" value="1"/>
</dbReference>
<evidence type="ECO:0000259" key="1">
    <source>
        <dbReference type="SMART" id="SM00849"/>
    </source>
</evidence>
<dbReference type="InterPro" id="IPR001279">
    <property type="entry name" value="Metallo-B-lactamas"/>
</dbReference>
<dbReference type="SMART" id="SM00849">
    <property type="entry name" value="Lactamase_B"/>
    <property type="match status" value="1"/>
</dbReference>
<evidence type="ECO:0000313" key="2">
    <source>
        <dbReference type="EMBL" id="KJE27051.1"/>
    </source>
</evidence>
<comment type="caution">
    <text evidence="2">The sequence shown here is derived from an EMBL/GenBank/DDBJ whole genome shotgun (WGS) entry which is preliminary data.</text>
</comment>
<sequence length="330" mass="37694">MAQIEMETVGDGIYRVPIPVPFPMKYVYCYVCRETDGWSIVDVGFRDPEAIRAWETVFRQLGIKPRHVRAIYITHFHPDHFGLAGWMQQQTEAPVWISEPDYAMAERVWGEESVQASEVGAMFRRHGVPDELVTDIEESMWKLSLRVSPFPVLTVLDRSDIVLGQRRWAVIPVPGHSDGLISFYQEESRQLLASDHVLDRITPNISVWPGAHPNPLEQYFASLRKVEGLGVDVALPAHGGVIRQFRERIGDIFRHHEQRLQKMKALAGSGSTAYEVAHRVFGHKPLTAHQWRFAVAETLAHLEYLVSVGELQKEEHRHAVIYRQCPMSSC</sequence>
<dbReference type="AlphaFoldDB" id="A0A0D8BSB4"/>
<dbReference type="PATRIC" id="fig|1462.6.peg.1818"/>
<organism evidence="2 3">
    <name type="scientific">Geobacillus kaustophilus</name>
    <dbReference type="NCBI Taxonomy" id="1462"/>
    <lineage>
        <taxon>Bacteria</taxon>
        <taxon>Bacillati</taxon>
        <taxon>Bacillota</taxon>
        <taxon>Bacilli</taxon>
        <taxon>Bacillales</taxon>
        <taxon>Anoxybacillaceae</taxon>
        <taxon>Geobacillus</taxon>
        <taxon>Geobacillus thermoleovorans group</taxon>
    </lineage>
</organism>
<dbReference type="Proteomes" id="UP000032522">
    <property type="component" value="Unassembled WGS sequence"/>
</dbReference>
<feature type="domain" description="Metallo-beta-lactamase" evidence="1">
    <location>
        <begin position="26"/>
        <end position="238"/>
    </location>
</feature>
<dbReference type="Pfam" id="PF00753">
    <property type="entry name" value="Lactamase_B"/>
    <property type="match status" value="1"/>
</dbReference>
<dbReference type="PANTHER" id="PTHR23131">
    <property type="entry name" value="ENDORIBONUCLEASE LACTB2"/>
    <property type="match status" value="1"/>
</dbReference>
<dbReference type="EMBL" id="JYBP01000003">
    <property type="protein sequence ID" value="KJE27051.1"/>
    <property type="molecule type" value="Genomic_DNA"/>
</dbReference>
<dbReference type="InterPro" id="IPR036866">
    <property type="entry name" value="RibonucZ/Hydroxyglut_hydro"/>
</dbReference>
<dbReference type="Gene3D" id="3.60.15.10">
    <property type="entry name" value="Ribonuclease Z/Hydroxyacylglutathione hydrolase-like"/>
    <property type="match status" value="1"/>
</dbReference>
<dbReference type="InterPro" id="IPR048933">
    <property type="entry name" value="B_lactamase-like_C"/>
</dbReference>
<evidence type="ECO:0000313" key="3">
    <source>
        <dbReference type="Proteomes" id="UP000032522"/>
    </source>
</evidence>
<dbReference type="PANTHER" id="PTHR23131:SF4">
    <property type="entry name" value="METALLO-BETA-LACTAMASE SUPERFAMILY POTEIN"/>
    <property type="match status" value="1"/>
</dbReference>
<accession>A0A0D8BSB4</accession>
<name>A0A0D8BSB4_GEOKU</name>